<dbReference type="EMBL" id="CP014228">
    <property type="protein sequence ID" value="AMD88238.1"/>
    <property type="molecule type" value="Genomic_DNA"/>
</dbReference>
<protein>
    <submittedName>
        <fullName evidence="3">ATPase</fullName>
    </submittedName>
</protein>
<keyword evidence="4" id="KW-1185">Reference proteome</keyword>
<evidence type="ECO:0000256" key="2">
    <source>
        <dbReference type="SAM" id="MobiDB-lite"/>
    </source>
</evidence>
<dbReference type="KEGG" id="ard:AXF14_12425"/>
<feature type="coiled-coil region" evidence="1">
    <location>
        <begin position="74"/>
        <end position="151"/>
    </location>
</feature>
<organism evidence="3 4">
    <name type="scientific">Actinomyces radicidentis</name>
    <dbReference type="NCBI Taxonomy" id="111015"/>
    <lineage>
        <taxon>Bacteria</taxon>
        <taxon>Bacillati</taxon>
        <taxon>Actinomycetota</taxon>
        <taxon>Actinomycetes</taxon>
        <taxon>Actinomycetales</taxon>
        <taxon>Actinomycetaceae</taxon>
        <taxon>Actinomyces</taxon>
    </lineage>
</organism>
<feature type="compositionally biased region" description="Low complexity" evidence="2">
    <location>
        <begin position="169"/>
        <end position="179"/>
    </location>
</feature>
<accession>A0A0X8JG62</accession>
<reference evidence="4" key="1">
    <citation type="submission" date="2016-02" db="EMBL/GenBank/DDBJ databases">
        <authorList>
            <person name="Holder M.E."/>
            <person name="Ajami N.J."/>
            <person name="Petrosino J.F."/>
        </authorList>
    </citation>
    <scope>NUCLEOTIDE SEQUENCE [LARGE SCALE GENOMIC DNA]</scope>
    <source>
        <strain evidence="4">CCUG 36733</strain>
    </source>
</reference>
<dbReference type="RefSeq" id="WP_067943675.1">
    <property type="nucleotide sequence ID" value="NZ_CP014228.1"/>
</dbReference>
<evidence type="ECO:0000313" key="4">
    <source>
        <dbReference type="Proteomes" id="UP000065220"/>
    </source>
</evidence>
<sequence>MTTTPDAGDDLLSILDELDELIATSRSMPMSASAIVNRDEALDLIDRARQAVPDTVHRAEDIVAGADSVVADGRAESDRLIARAQEEADRLVSNEAVVRAAHERADRIVAAAEDKAARLRAGADQYSDRSLEGLEKELAKIAEQVRRGREALAPRLAEAGDAAEEETEAGSGSTASSTARPAQPSPDLQRRFPGWSVDPAGQQD</sequence>
<gene>
    <name evidence="3" type="ORF">AXF14_12425</name>
</gene>
<dbReference type="AlphaFoldDB" id="A0A0X8JG62"/>
<proteinExistence type="predicted"/>
<evidence type="ECO:0000256" key="1">
    <source>
        <dbReference type="SAM" id="Coils"/>
    </source>
</evidence>
<evidence type="ECO:0000313" key="3">
    <source>
        <dbReference type="EMBL" id="AMD88238.1"/>
    </source>
</evidence>
<dbReference type="STRING" id="111015.AXF14_12425"/>
<name>A0A0X8JG62_ACTRD</name>
<keyword evidence="1" id="KW-0175">Coiled coil</keyword>
<dbReference type="Proteomes" id="UP000065220">
    <property type="component" value="Chromosome"/>
</dbReference>
<feature type="region of interest" description="Disordered" evidence="2">
    <location>
        <begin position="152"/>
        <end position="204"/>
    </location>
</feature>